<reference evidence="2 3" key="1">
    <citation type="submission" date="2020-08" db="EMBL/GenBank/DDBJ databases">
        <authorList>
            <person name="Liu C."/>
            <person name="Sun Q."/>
        </authorList>
    </citation>
    <scope>NUCLEOTIDE SEQUENCE [LARGE SCALE GENOMIC DNA]</scope>
    <source>
        <strain evidence="2 3">NSJ-29</strain>
    </source>
</reference>
<dbReference type="KEGG" id="whj:H9Q79_08630"/>
<dbReference type="InterPro" id="IPR006935">
    <property type="entry name" value="Helicase/UvrB_N"/>
</dbReference>
<dbReference type="GO" id="GO:0005524">
    <property type="term" value="F:ATP binding"/>
    <property type="evidence" value="ECO:0007669"/>
    <property type="project" value="InterPro"/>
</dbReference>
<dbReference type="GO" id="GO:0016787">
    <property type="term" value="F:hydrolase activity"/>
    <property type="evidence" value="ECO:0007669"/>
    <property type="project" value="InterPro"/>
</dbReference>
<dbReference type="EMBL" id="CP060635">
    <property type="protein sequence ID" value="QNM10311.1"/>
    <property type="molecule type" value="Genomic_DNA"/>
</dbReference>
<accession>A0A7G9GHM9</accession>
<protein>
    <submittedName>
        <fullName evidence="2">DEAD/DEAH box helicase family protein</fullName>
    </submittedName>
</protein>
<dbReference type="RefSeq" id="WP_118643149.1">
    <property type="nucleotide sequence ID" value="NZ_CP060635.1"/>
</dbReference>
<dbReference type="InterPro" id="IPR011335">
    <property type="entry name" value="Restrct_endonuc-II-like"/>
</dbReference>
<dbReference type="PANTHER" id="PTHR47396">
    <property type="entry name" value="TYPE I RESTRICTION ENZYME ECOKI R PROTEIN"/>
    <property type="match status" value="1"/>
</dbReference>
<dbReference type="Proteomes" id="UP000515860">
    <property type="component" value="Chromosome"/>
</dbReference>
<evidence type="ECO:0000313" key="3">
    <source>
        <dbReference type="Proteomes" id="UP000515860"/>
    </source>
</evidence>
<dbReference type="Pfam" id="PF04851">
    <property type="entry name" value="ResIII"/>
    <property type="match status" value="1"/>
</dbReference>
<dbReference type="InterPro" id="IPR050742">
    <property type="entry name" value="Helicase_Restrict-Modif_Enz"/>
</dbReference>
<dbReference type="SUPFAM" id="SSF52540">
    <property type="entry name" value="P-loop containing nucleoside triphosphate hydrolases"/>
    <property type="match status" value="1"/>
</dbReference>
<keyword evidence="2" id="KW-0067">ATP-binding</keyword>
<sequence>MELRYYQKEALERAEHAIQSGAKKLRIAMAAGTGRTPVIAALAAARVKAGSRVLILSPKRDLCEQLHSMLDRIGVFVTVCTRSREYSGQDILLSTYMDVQRNGLTAVAGFPTIICDGIYFENAFLEEICLANHQAVYVGFTSSMSDKADGWFSNSKLIYRYTFPDAVKDGYSYQNKEFERIEAFCLHFLQKNGFDPLPEPPSQSSYGDLLVQKDGAEYLIEIKTYKRPRIPYETAYKALQQAVDCRLRSGCARDRYRLCLFLFSETDEALRRTAYEDHQILIADISNFIYLCRNDEALYNELLEAVPFSISSIPQRRLLAGAPFPDFPVLPPAAGTKGKISSDYAERLENCSPGRDHGAVRQYEAICSAILRELFAADFDIMKEQLETTEGLFRMDMVCSIKLTNRDSFWGFLKHFYRTNYVVFEFKNYSDEVSQNPVCITEKYLSSMALRNVAFIISRRGFDKSAQKVALKSLKEHGNLIISLTDDDLLKMLTIKEDNREPSGYLMDKLNELLMYAD</sequence>
<evidence type="ECO:0000313" key="2">
    <source>
        <dbReference type="EMBL" id="QNM10311.1"/>
    </source>
</evidence>
<organism evidence="2 3">
    <name type="scientific">Wansuia hejianensis</name>
    <dbReference type="NCBI Taxonomy" id="2763667"/>
    <lineage>
        <taxon>Bacteria</taxon>
        <taxon>Bacillati</taxon>
        <taxon>Bacillota</taxon>
        <taxon>Clostridia</taxon>
        <taxon>Lachnospirales</taxon>
        <taxon>Lachnospiraceae</taxon>
        <taxon>Wansuia</taxon>
    </lineage>
</organism>
<gene>
    <name evidence="2" type="ORF">H9Q79_08630</name>
</gene>
<keyword evidence="2" id="KW-0547">Nucleotide-binding</keyword>
<dbReference type="SUPFAM" id="SSF52980">
    <property type="entry name" value="Restriction endonuclease-like"/>
    <property type="match status" value="1"/>
</dbReference>
<dbReference type="GO" id="GO:0003677">
    <property type="term" value="F:DNA binding"/>
    <property type="evidence" value="ECO:0007669"/>
    <property type="project" value="InterPro"/>
</dbReference>
<keyword evidence="3" id="KW-1185">Reference proteome</keyword>
<keyword evidence="2" id="KW-0378">Hydrolase</keyword>
<dbReference type="GO" id="GO:0004386">
    <property type="term" value="F:helicase activity"/>
    <property type="evidence" value="ECO:0007669"/>
    <property type="project" value="UniProtKB-KW"/>
</dbReference>
<evidence type="ECO:0000259" key="1">
    <source>
        <dbReference type="Pfam" id="PF04851"/>
    </source>
</evidence>
<dbReference type="InterPro" id="IPR027417">
    <property type="entry name" value="P-loop_NTPase"/>
</dbReference>
<feature type="domain" description="Helicase/UvrB N-terminal" evidence="1">
    <location>
        <begin position="1"/>
        <end position="117"/>
    </location>
</feature>
<proteinExistence type="predicted"/>
<name>A0A7G9GHM9_9FIRM</name>
<dbReference type="PANTHER" id="PTHR47396:SF1">
    <property type="entry name" value="ATP-DEPENDENT HELICASE IRC3-RELATED"/>
    <property type="match status" value="1"/>
</dbReference>
<dbReference type="AlphaFoldDB" id="A0A7G9GHM9"/>
<dbReference type="GO" id="GO:0005829">
    <property type="term" value="C:cytosol"/>
    <property type="evidence" value="ECO:0007669"/>
    <property type="project" value="TreeGrafter"/>
</dbReference>
<dbReference type="Gene3D" id="3.40.50.300">
    <property type="entry name" value="P-loop containing nucleotide triphosphate hydrolases"/>
    <property type="match status" value="1"/>
</dbReference>
<keyword evidence="2" id="KW-0347">Helicase</keyword>